<sequence>MPPAADAVEAAKRLASVRAVDERVDAATRVVGIGSGSTVVHAVARLAERVRDERLAITACIPSSFQAQALILDAGLPLFPAIDVAFDGADEVDSALNCIKGGGGCHLQEKLVIYNAKRFYIVADHRKDSSVLGTAWRQGVPLEVVPMAYVPVMAKIRELGGTPVLRMAAKKAGPVVTDNGNFVVDADFGPIDRPADLNEALLRIPGVVETGLFCGMAHGAYFGMADGTVKVR</sequence>
<dbReference type="InterPro" id="IPR004788">
    <property type="entry name" value="Ribose5P_isomerase_type_A"/>
</dbReference>
<dbReference type="Gene3D" id="3.40.50.1360">
    <property type="match status" value="1"/>
</dbReference>
<dbReference type="GO" id="GO:0004751">
    <property type="term" value="F:ribose-5-phosphate isomerase activity"/>
    <property type="evidence" value="ECO:0007669"/>
    <property type="project" value="UniProtKB-EC"/>
</dbReference>
<evidence type="ECO:0000256" key="2">
    <source>
        <dbReference type="ARBA" id="ARBA00004988"/>
    </source>
</evidence>
<dbReference type="SUPFAM" id="SSF75445">
    <property type="entry name" value="D-ribose-5-phosphate isomerase (RpiA), lid domain"/>
    <property type="match status" value="1"/>
</dbReference>
<evidence type="ECO:0000256" key="4">
    <source>
        <dbReference type="ARBA" id="ARBA00011959"/>
    </source>
</evidence>
<dbReference type="Proteomes" id="UP001527925">
    <property type="component" value="Unassembled WGS sequence"/>
</dbReference>
<evidence type="ECO:0000256" key="3">
    <source>
        <dbReference type="ARBA" id="ARBA00008088"/>
    </source>
</evidence>
<reference evidence="9 10" key="1">
    <citation type="submission" date="2023-09" db="EMBL/GenBank/DDBJ databases">
        <title>Pangenome analysis of Batrachochytrium dendrobatidis and related Chytrids.</title>
        <authorList>
            <person name="Yacoub M.N."/>
            <person name="Stajich J.E."/>
            <person name="James T.Y."/>
        </authorList>
    </citation>
    <scope>NUCLEOTIDE SEQUENCE [LARGE SCALE GENOMIC DNA]</scope>
    <source>
        <strain evidence="9 10">JEL0888</strain>
    </source>
</reference>
<dbReference type="EC" id="5.3.1.6" evidence="4"/>
<evidence type="ECO:0000313" key="9">
    <source>
        <dbReference type="EMBL" id="KAL2918351.1"/>
    </source>
</evidence>
<dbReference type="Pfam" id="PF06026">
    <property type="entry name" value="Rib_5-P_isom_A"/>
    <property type="match status" value="1"/>
</dbReference>
<dbReference type="EMBL" id="JADGIZ020000007">
    <property type="protein sequence ID" value="KAL2918351.1"/>
    <property type="molecule type" value="Genomic_DNA"/>
</dbReference>
<comment type="similarity">
    <text evidence="3">Belongs to the ribose 5-phosphate isomerase family.</text>
</comment>
<name>A0ABR4NFP9_9FUNG</name>
<evidence type="ECO:0000256" key="1">
    <source>
        <dbReference type="ARBA" id="ARBA00001713"/>
    </source>
</evidence>
<dbReference type="PANTHER" id="PTHR11934:SF0">
    <property type="entry name" value="RIBOSE-5-PHOSPHATE ISOMERASE"/>
    <property type="match status" value="1"/>
</dbReference>
<dbReference type="InterPro" id="IPR037171">
    <property type="entry name" value="NagB/RpiA_transferase-like"/>
</dbReference>
<gene>
    <name evidence="9" type="primary">RKI1</name>
    <name evidence="9" type="ORF">HK105_202278</name>
</gene>
<comment type="catalytic activity">
    <reaction evidence="1">
        <text>aldehydo-D-ribose 5-phosphate = D-ribulose 5-phosphate</text>
        <dbReference type="Rhea" id="RHEA:14657"/>
        <dbReference type="ChEBI" id="CHEBI:58121"/>
        <dbReference type="ChEBI" id="CHEBI:58273"/>
        <dbReference type="EC" id="5.3.1.6"/>
    </reaction>
</comment>
<dbReference type="Gene3D" id="3.30.70.260">
    <property type="match status" value="1"/>
</dbReference>
<keyword evidence="10" id="KW-1185">Reference proteome</keyword>
<dbReference type="NCBIfam" id="NF001924">
    <property type="entry name" value="PRK00702.1"/>
    <property type="match status" value="1"/>
</dbReference>
<dbReference type="SUPFAM" id="SSF100950">
    <property type="entry name" value="NagB/RpiA/CoA transferase-like"/>
    <property type="match status" value="1"/>
</dbReference>
<accession>A0ABR4NFP9</accession>
<dbReference type="PANTHER" id="PTHR11934">
    <property type="entry name" value="RIBOSE-5-PHOSPHATE ISOMERASE"/>
    <property type="match status" value="1"/>
</dbReference>
<comment type="pathway">
    <text evidence="2">Carbohydrate degradation; pentose phosphate pathway; D-ribose 5-phosphate from D-ribulose 5-phosphate (non-oxidative stage): step 1/1.</text>
</comment>
<comment type="caution">
    <text evidence="9">The sequence shown here is derived from an EMBL/GenBank/DDBJ whole genome shotgun (WGS) entry which is preliminary data.</text>
</comment>
<organism evidence="9 10">
    <name type="scientific">Polyrhizophydium stewartii</name>
    <dbReference type="NCBI Taxonomy" id="2732419"/>
    <lineage>
        <taxon>Eukaryota</taxon>
        <taxon>Fungi</taxon>
        <taxon>Fungi incertae sedis</taxon>
        <taxon>Chytridiomycota</taxon>
        <taxon>Chytridiomycota incertae sedis</taxon>
        <taxon>Chytridiomycetes</taxon>
        <taxon>Rhizophydiales</taxon>
        <taxon>Rhizophydiales incertae sedis</taxon>
        <taxon>Polyrhizophydium</taxon>
    </lineage>
</organism>
<evidence type="ECO:0000256" key="6">
    <source>
        <dbReference type="ARBA" id="ARBA00023235"/>
    </source>
</evidence>
<keyword evidence="6 9" id="KW-0413">Isomerase</keyword>
<evidence type="ECO:0000256" key="5">
    <source>
        <dbReference type="ARBA" id="ARBA00019150"/>
    </source>
</evidence>
<evidence type="ECO:0000256" key="7">
    <source>
        <dbReference type="ARBA" id="ARBA00029734"/>
    </source>
</evidence>
<evidence type="ECO:0000313" key="10">
    <source>
        <dbReference type="Proteomes" id="UP001527925"/>
    </source>
</evidence>
<evidence type="ECO:0000256" key="8">
    <source>
        <dbReference type="ARBA" id="ARBA00032273"/>
    </source>
</evidence>
<dbReference type="CDD" id="cd01398">
    <property type="entry name" value="RPI_A"/>
    <property type="match status" value="1"/>
</dbReference>
<proteinExistence type="inferred from homology"/>
<protein>
    <recommendedName>
        <fullName evidence="5">Ribose-5-phosphate isomerase</fullName>
        <ecNumber evidence="4">5.3.1.6</ecNumber>
    </recommendedName>
    <alternativeName>
        <fullName evidence="8">D-ribose-5-phosphate ketol-isomerase</fullName>
    </alternativeName>
    <alternativeName>
        <fullName evidence="7">Phosphoriboisomerase</fullName>
    </alternativeName>
</protein>
<dbReference type="NCBIfam" id="TIGR00021">
    <property type="entry name" value="rpiA"/>
    <property type="match status" value="1"/>
</dbReference>